<protein>
    <submittedName>
        <fullName evidence="1">Uncharacterized protein</fullName>
    </submittedName>
</protein>
<organism evidence="1 2">
    <name type="scientific">Trametes sanguinea</name>
    <dbReference type="NCBI Taxonomy" id="158606"/>
    <lineage>
        <taxon>Eukaryota</taxon>
        <taxon>Fungi</taxon>
        <taxon>Dikarya</taxon>
        <taxon>Basidiomycota</taxon>
        <taxon>Agaricomycotina</taxon>
        <taxon>Agaricomycetes</taxon>
        <taxon>Polyporales</taxon>
        <taxon>Polyporaceae</taxon>
        <taxon>Trametes</taxon>
    </lineage>
</organism>
<gene>
    <name evidence="1" type="ORF">NUW54_g6552</name>
</gene>
<evidence type="ECO:0000313" key="2">
    <source>
        <dbReference type="Proteomes" id="UP001144978"/>
    </source>
</evidence>
<reference evidence="1" key="1">
    <citation type="submission" date="2022-08" db="EMBL/GenBank/DDBJ databases">
        <title>Genome Sequence of Pycnoporus sanguineus.</title>
        <authorList>
            <person name="Buettner E."/>
        </authorList>
    </citation>
    <scope>NUCLEOTIDE SEQUENCE</scope>
    <source>
        <strain evidence="1">CG-C14</strain>
    </source>
</reference>
<evidence type="ECO:0000313" key="1">
    <source>
        <dbReference type="EMBL" id="KAJ3001245.1"/>
    </source>
</evidence>
<accession>A0ACC1PS01</accession>
<name>A0ACC1PS01_9APHY</name>
<dbReference type="EMBL" id="JANSHE010001761">
    <property type="protein sequence ID" value="KAJ3001245.1"/>
    <property type="molecule type" value="Genomic_DNA"/>
</dbReference>
<keyword evidence="2" id="KW-1185">Reference proteome</keyword>
<sequence>MTLVKKRSPSPLPHHLDDIKRLREWHQESDDYKRPLTISTVRAGPVPVPPNVHRGQEVVSYSPSTFVGRSVANEDLNDLILHTTQRLSRDGKRLTRAPQLLPNGIRFDWISDPTAERDTLKNLLSATGISSADLDRVLSRVTARTSCASAVRKVESTPGLASSSRLTALTPPTRHLLSGAHASNPIVIDDDEPLAAPADSSQAGDALRPSYVQISPAVTRRQSSSSGTSASFRMPSSVSQRPFATIAPEEVDVGSSPGQTQCSSRTFGNARSTNSQDALNPEAILPFKPATDDRARLTVK</sequence>
<comment type="caution">
    <text evidence="1">The sequence shown here is derived from an EMBL/GenBank/DDBJ whole genome shotgun (WGS) entry which is preliminary data.</text>
</comment>
<proteinExistence type="predicted"/>
<dbReference type="Proteomes" id="UP001144978">
    <property type="component" value="Unassembled WGS sequence"/>
</dbReference>